<dbReference type="Proteomes" id="UP000775213">
    <property type="component" value="Unassembled WGS sequence"/>
</dbReference>
<keyword evidence="2" id="KW-1185">Reference proteome</keyword>
<proteinExistence type="predicted"/>
<dbReference type="AlphaFoldDB" id="A0AAV7G1L8"/>
<sequence length="61" mass="7295">MYRKILTYEVVYLLSYEENIQSAIELRNARVSFCKNITNSFRDIHFNGSLPYLPQLEINEH</sequence>
<accession>A0AAV7G1L8</accession>
<evidence type="ECO:0000313" key="1">
    <source>
        <dbReference type="EMBL" id="KAH0449638.1"/>
    </source>
</evidence>
<protein>
    <submittedName>
        <fullName evidence="1">Uncharacterized protein</fullName>
    </submittedName>
</protein>
<dbReference type="EMBL" id="JAGFBR010000018">
    <property type="protein sequence ID" value="KAH0449638.1"/>
    <property type="molecule type" value="Genomic_DNA"/>
</dbReference>
<name>A0AAV7G1L8_DENCH</name>
<gene>
    <name evidence="1" type="ORF">IEQ34_020330</name>
</gene>
<evidence type="ECO:0000313" key="2">
    <source>
        <dbReference type="Proteomes" id="UP000775213"/>
    </source>
</evidence>
<organism evidence="1 2">
    <name type="scientific">Dendrobium chrysotoxum</name>
    <name type="common">Orchid</name>
    <dbReference type="NCBI Taxonomy" id="161865"/>
    <lineage>
        <taxon>Eukaryota</taxon>
        <taxon>Viridiplantae</taxon>
        <taxon>Streptophyta</taxon>
        <taxon>Embryophyta</taxon>
        <taxon>Tracheophyta</taxon>
        <taxon>Spermatophyta</taxon>
        <taxon>Magnoliopsida</taxon>
        <taxon>Liliopsida</taxon>
        <taxon>Asparagales</taxon>
        <taxon>Orchidaceae</taxon>
        <taxon>Epidendroideae</taxon>
        <taxon>Malaxideae</taxon>
        <taxon>Dendrobiinae</taxon>
        <taxon>Dendrobium</taxon>
    </lineage>
</organism>
<reference evidence="1 2" key="1">
    <citation type="journal article" date="2021" name="Hortic Res">
        <title>Chromosome-scale assembly of the Dendrobium chrysotoxum genome enhances the understanding of orchid evolution.</title>
        <authorList>
            <person name="Zhang Y."/>
            <person name="Zhang G.Q."/>
            <person name="Zhang D."/>
            <person name="Liu X.D."/>
            <person name="Xu X.Y."/>
            <person name="Sun W.H."/>
            <person name="Yu X."/>
            <person name="Zhu X."/>
            <person name="Wang Z.W."/>
            <person name="Zhao X."/>
            <person name="Zhong W.Y."/>
            <person name="Chen H."/>
            <person name="Yin W.L."/>
            <person name="Huang T."/>
            <person name="Niu S.C."/>
            <person name="Liu Z.J."/>
        </authorList>
    </citation>
    <scope>NUCLEOTIDE SEQUENCE [LARGE SCALE GENOMIC DNA]</scope>
    <source>
        <strain evidence="1">Lindl</strain>
    </source>
</reference>
<comment type="caution">
    <text evidence="1">The sequence shown here is derived from an EMBL/GenBank/DDBJ whole genome shotgun (WGS) entry which is preliminary data.</text>
</comment>